<protein>
    <recommendedName>
        <fullName evidence="5">Secreted protein</fullName>
    </recommendedName>
</protein>
<evidence type="ECO:0008006" key="5">
    <source>
        <dbReference type="Google" id="ProtNLM"/>
    </source>
</evidence>
<keyword evidence="4" id="KW-1185">Reference proteome</keyword>
<accession>A0ABV0ZHZ6</accession>
<organism evidence="3 4">
    <name type="scientific">Ameca splendens</name>
    <dbReference type="NCBI Taxonomy" id="208324"/>
    <lineage>
        <taxon>Eukaryota</taxon>
        <taxon>Metazoa</taxon>
        <taxon>Chordata</taxon>
        <taxon>Craniata</taxon>
        <taxon>Vertebrata</taxon>
        <taxon>Euteleostomi</taxon>
        <taxon>Actinopterygii</taxon>
        <taxon>Neopterygii</taxon>
        <taxon>Teleostei</taxon>
        <taxon>Neoteleostei</taxon>
        <taxon>Acanthomorphata</taxon>
        <taxon>Ovalentaria</taxon>
        <taxon>Atherinomorphae</taxon>
        <taxon>Cyprinodontiformes</taxon>
        <taxon>Goodeidae</taxon>
        <taxon>Ameca</taxon>
    </lineage>
</organism>
<dbReference type="Proteomes" id="UP001469553">
    <property type="component" value="Unassembled WGS sequence"/>
</dbReference>
<sequence length="91" mass="10086">MQHGGNLVLIFFLLTCGGSFQKGHGGQQPKQRDPDFPLPSHLGQLVRENPKTFSGQPRNIVPSACPASSFGPPPRRPFLLKLINYRTLEFT</sequence>
<feature type="signal peptide" evidence="2">
    <location>
        <begin position="1"/>
        <end position="25"/>
    </location>
</feature>
<feature type="region of interest" description="Disordered" evidence="1">
    <location>
        <begin position="21"/>
        <end position="69"/>
    </location>
</feature>
<name>A0ABV0ZHZ6_9TELE</name>
<keyword evidence="2" id="KW-0732">Signal</keyword>
<evidence type="ECO:0000256" key="2">
    <source>
        <dbReference type="SAM" id="SignalP"/>
    </source>
</evidence>
<proteinExistence type="predicted"/>
<evidence type="ECO:0000313" key="3">
    <source>
        <dbReference type="EMBL" id="MEQ2305696.1"/>
    </source>
</evidence>
<evidence type="ECO:0000313" key="4">
    <source>
        <dbReference type="Proteomes" id="UP001469553"/>
    </source>
</evidence>
<reference evidence="3 4" key="1">
    <citation type="submission" date="2021-06" db="EMBL/GenBank/DDBJ databases">
        <authorList>
            <person name="Palmer J.M."/>
        </authorList>
    </citation>
    <scope>NUCLEOTIDE SEQUENCE [LARGE SCALE GENOMIC DNA]</scope>
    <source>
        <strain evidence="3 4">AS_MEX2019</strain>
        <tissue evidence="3">Muscle</tissue>
    </source>
</reference>
<gene>
    <name evidence="3" type="ORF">AMECASPLE_000698</name>
</gene>
<evidence type="ECO:0000256" key="1">
    <source>
        <dbReference type="SAM" id="MobiDB-lite"/>
    </source>
</evidence>
<dbReference type="EMBL" id="JAHRIP010065853">
    <property type="protein sequence ID" value="MEQ2305696.1"/>
    <property type="molecule type" value="Genomic_DNA"/>
</dbReference>
<comment type="caution">
    <text evidence="3">The sequence shown here is derived from an EMBL/GenBank/DDBJ whole genome shotgun (WGS) entry which is preliminary data.</text>
</comment>
<feature type="chain" id="PRO_5045177938" description="Secreted protein" evidence="2">
    <location>
        <begin position="26"/>
        <end position="91"/>
    </location>
</feature>